<proteinExistence type="predicted"/>
<dbReference type="RefSeq" id="XP_008979647.2">
    <property type="nucleotide sequence ID" value="XM_008981399.4"/>
</dbReference>
<feature type="compositionally biased region" description="Basic and acidic residues" evidence="1">
    <location>
        <begin position="137"/>
        <end position="150"/>
    </location>
</feature>
<dbReference type="GO" id="GO:0006182">
    <property type="term" value="P:cGMP biosynthetic process"/>
    <property type="evidence" value="ECO:0007669"/>
    <property type="project" value="Ensembl"/>
</dbReference>
<dbReference type="PANTHER" id="PTHR35353">
    <property type="entry name" value="OSTEOCRIN"/>
    <property type="match status" value="1"/>
</dbReference>
<dbReference type="KEGG" id="cjc:100394439"/>
<dbReference type="FunCoup" id="A0A5F4WKX3">
    <property type="interactions" value="57"/>
</dbReference>
<dbReference type="GeneID" id="100394439"/>
<sequence>MLDWRLASTRFILAVTLILWISGKVLSVDVTTTEDFDSGVINVQSPPTVTEEKTATDLTAKLLLLDELVSLENDVTETKKKRSFSGFGSPLDRLSAGSVDHKGKQRYSDVVTGSQDGAQHPHPVDVPEVPGLPGPRNGKEALAERKAVDHPKRRLGIPMDRIGRNRLSNSRG</sequence>
<dbReference type="Pfam" id="PF11037">
    <property type="entry name" value="Musclin"/>
    <property type="match status" value="2"/>
</dbReference>
<reference evidence="3" key="1">
    <citation type="submission" date="2009-03" db="EMBL/GenBank/DDBJ databases">
        <authorList>
            <person name="Warren W."/>
            <person name="Ye L."/>
            <person name="Minx P."/>
            <person name="Worley K."/>
            <person name="Gibbs R."/>
            <person name="Wilson R.K."/>
        </authorList>
    </citation>
    <scope>NUCLEOTIDE SEQUENCE [LARGE SCALE GENOMIC DNA]</scope>
</reference>
<dbReference type="Bgee" id="ENSCJAG00000064215">
    <property type="expression patterns" value="Expressed in frontal cortex and 2 other cell types or tissues"/>
</dbReference>
<feature type="signal peptide" evidence="2">
    <location>
        <begin position="1"/>
        <end position="27"/>
    </location>
</feature>
<name>A0A5F4WKX3_CALJA</name>
<dbReference type="STRING" id="9483.ENSCJAP00000078265"/>
<dbReference type="GO" id="GO:1903860">
    <property type="term" value="P:negative regulation of dendrite extension"/>
    <property type="evidence" value="ECO:0007669"/>
    <property type="project" value="Ensembl"/>
</dbReference>
<dbReference type="OMA" id="PMDRIGG"/>
<dbReference type="GO" id="GO:0005615">
    <property type="term" value="C:extracellular space"/>
    <property type="evidence" value="ECO:0007669"/>
    <property type="project" value="Ensembl"/>
</dbReference>
<feature type="chain" id="PRO_5035274777" evidence="2">
    <location>
        <begin position="28"/>
        <end position="172"/>
    </location>
</feature>
<dbReference type="CTD" id="344901"/>
<dbReference type="GO" id="GO:0007166">
    <property type="term" value="P:cell surface receptor signaling pathway"/>
    <property type="evidence" value="ECO:0007669"/>
    <property type="project" value="Ensembl"/>
</dbReference>
<keyword evidence="2" id="KW-0732">Signal</keyword>
<reference evidence="3" key="2">
    <citation type="submission" date="2025-08" db="UniProtKB">
        <authorList>
            <consortium name="Ensembl"/>
        </authorList>
    </citation>
    <scope>IDENTIFICATION</scope>
</reference>
<dbReference type="Ensembl" id="ENSCJAT00000097178.2">
    <property type="protein sequence ID" value="ENSCJAP00000078265.2"/>
    <property type="gene ID" value="ENSCJAG00000064215.2"/>
</dbReference>
<evidence type="ECO:0000256" key="2">
    <source>
        <dbReference type="SAM" id="SignalP"/>
    </source>
</evidence>
<dbReference type="GO" id="GO:0045668">
    <property type="term" value="P:negative regulation of osteoblast differentiation"/>
    <property type="evidence" value="ECO:0007669"/>
    <property type="project" value="Ensembl"/>
</dbReference>
<accession>A0A5F4WKX3</accession>
<dbReference type="InParanoid" id="A0A5F4WKX3"/>
<dbReference type="GO" id="GO:0008217">
    <property type="term" value="P:regulation of blood pressure"/>
    <property type="evidence" value="ECO:0007669"/>
    <property type="project" value="Ensembl"/>
</dbReference>
<feature type="region of interest" description="Disordered" evidence="1">
    <location>
        <begin position="79"/>
        <end position="172"/>
    </location>
</feature>
<dbReference type="GO" id="GO:0046325">
    <property type="term" value="P:negative regulation of D-glucose import"/>
    <property type="evidence" value="ECO:0007669"/>
    <property type="project" value="Ensembl"/>
</dbReference>
<dbReference type="GO" id="GO:0005179">
    <property type="term" value="F:hormone activity"/>
    <property type="evidence" value="ECO:0007669"/>
    <property type="project" value="Ensembl"/>
</dbReference>
<dbReference type="AlphaFoldDB" id="A0A5F4WKX3"/>
<dbReference type="OrthoDB" id="9900165at2759"/>
<reference evidence="3" key="3">
    <citation type="submission" date="2025-09" db="UniProtKB">
        <authorList>
            <consortium name="Ensembl"/>
        </authorList>
    </citation>
    <scope>IDENTIFICATION</scope>
</reference>
<dbReference type="InterPro" id="IPR021088">
    <property type="entry name" value="Osteocrin"/>
</dbReference>
<dbReference type="GeneTree" id="ENSGT00390000001750"/>
<protein>
    <submittedName>
        <fullName evidence="3">Osteocrin</fullName>
    </submittedName>
</protein>
<dbReference type="PANTHER" id="PTHR35353:SF1">
    <property type="entry name" value="OSTEOCRIN"/>
    <property type="match status" value="1"/>
</dbReference>
<evidence type="ECO:0000313" key="4">
    <source>
        <dbReference type="Proteomes" id="UP000008225"/>
    </source>
</evidence>
<gene>
    <name evidence="3" type="primary">OSTN</name>
</gene>
<dbReference type="Proteomes" id="UP000008225">
    <property type="component" value="Chromosome 15"/>
</dbReference>
<dbReference type="GO" id="GO:0009755">
    <property type="term" value="P:hormone-mediated signaling pathway"/>
    <property type="evidence" value="ECO:0007669"/>
    <property type="project" value="Ensembl"/>
</dbReference>
<organism evidence="3 4">
    <name type="scientific">Callithrix jacchus</name>
    <name type="common">White-tufted-ear marmoset</name>
    <name type="synonym">Simia Jacchus</name>
    <dbReference type="NCBI Taxonomy" id="9483"/>
    <lineage>
        <taxon>Eukaryota</taxon>
        <taxon>Metazoa</taxon>
        <taxon>Chordata</taxon>
        <taxon>Craniata</taxon>
        <taxon>Vertebrata</taxon>
        <taxon>Euteleostomi</taxon>
        <taxon>Mammalia</taxon>
        <taxon>Eutheria</taxon>
        <taxon>Euarchontoglires</taxon>
        <taxon>Primates</taxon>
        <taxon>Haplorrhini</taxon>
        <taxon>Platyrrhini</taxon>
        <taxon>Cebidae</taxon>
        <taxon>Callitrichinae</taxon>
        <taxon>Callithrix</taxon>
        <taxon>Callithrix</taxon>
    </lineage>
</organism>
<evidence type="ECO:0000313" key="3">
    <source>
        <dbReference type="Ensembl" id="ENSCJAP00000078265.2"/>
    </source>
</evidence>
<keyword evidence="4" id="KW-1185">Reference proteome</keyword>
<dbReference type="GO" id="GO:0003416">
    <property type="term" value="P:endochondral bone growth"/>
    <property type="evidence" value="ECO:0007669"/>
    <property type="project" value="Ensembl"/>
</dbReference>
<evidence type="ECO:0000256" key="1">
    <source>
        <dbReference type="SAM" id="MobiDB-lite"/>
    </source>
</evidence>